<dbReference type="AlphaFoldDB" id="A0A0F7HFJ7"/>
<dbReference type="RefSeq" id="WP_046808333.1">
    <property type="nucleotide sequence ID" value="NZ_CAMISF010000007.1"/>
</dbReference>
<dbReference type="KEGG" id="sfw:WN53_23840"/>
<name>A0A0F7HFJ7_SERFO</name>
<dbReference type="HAMAP" id="MF_01180">
    <property type="entry name" value="FliT"/>
    <property type="match status" value="1"/>
</dbReference>
<dbReference type="GO" id="GO:1902209">
    <property type="term" value="P:negative regulation of bacterial-type flagellum assembly"/>
    <property type="evidence" value="ECO:0007669"/>
    <property type="project" value="UniProtKB-UniRule"/>
</dbReference>
<reference evidence="9 10" key="1">
    <citation type="submission" date="2018-12" db="EMBL/GenBank/DDBJ databases">
        <authorList>
            <consortium name="Pathogen Informatics"/>
        </authorList>
    </citation>
    <scope>NUCLEOTIDE SEQUENCE [LARGE SCALE GENOMIC DNA]</scope>
    <source>
        <strain evidence="9 10">NCTC13193</strain>
    </source>
</reference>
<proteinExistence type="inferred from homology"/>
<evidence type="ECO:0000313" key="10">
    <source>
        <dbReference type="Proteomes" id="UP000270487"/>
    </source>
</evidence>
<evidence type="ECO:0000256" key="4">
    <source>
        <dbReference type="ARBA" id="ARBA00023015"/>
    </source>
</evidence>
<evidence type="ECO:0000256" key="7">
    <source>
        <dbReference type="ARBA" id="ARBA00093797"/>
    </source>
</evidence>
<evidence type="ECO:0000256" key="2">
    <source>
        <dbReference type="ARBA" id="ARBA00022490"/>
    </source>
</evidence>
<comment type="similarity">
    <text evidence="8">Belongs to the FliT family.</text>
</comment>
<dbReference type="Pfam" id="PF05400">
    <property type="entry name" value="FliT"/>
    <property type="match status" value="1"/>
</dbReference>
<keyword evidence="9" id="KW-0969">Cilium</keyword>
<keyword evidence="8" id="KW-0678">Repressor</keyword>
<comment type="function">
    <text evidence="8">Dual-function protein that regulates the transcription of class 2 flagellar operons and that also acts as an export chaperone for the filament-capping protein FliD. As a transcriptional regulator, acts as an anti-FlhDC factor; it directly binds FlhC, thus inhibiting the binding of the FlhC/FlhD complex to class 2 promoters, resulting in decreased expression of class 2 flagellar operons. As a chaperone, effects FliD transition to the membrane by preventing its premature polymerization, and by directing it to the export apparatus.</text>
</comment>
<keyword evidence="5 8" id="KW-0804">Transcription</keyword>
<dbReference type="Proteomes" id="UP000270487">
    <property type="component" value="Chromosome"/>
</dbReference>
<comment type="subcellular location">
    <subcellularLocation>
        <location evidence="1 8">Cytoplasm</location>
        <location evidence="1 8">Cytosol</location>
    </subcellularLocation>
</comment>
<keyword evidence="9" id="KW-0282">Flagellum</keyword>
<dbReference type="EMBL" id="LR134492">
    <property type="protein sequence ID" value="VEI72184.1"/>
    <property type="molecule type" value="Genomic_DNA"/>
</dbReference>
<dbReference type="GO" id="GO:0005829">
    <property type="term" value="C:cytosol"/>
    <property type="evidence" value="ECO:0007669"/>
    <property type="project" value="UniProtKB-SubCell"/>
</dbReference>
<evidence type="ECO:0000256" key="8">
    <source>
        <dbReference type="HAMAP-Rule" id="MF_01180"/>
    </source>
</evidence>
<feature type="region of interest" description="Required for homodimerization" evidence="8">
    <location>
        <begin position="1"/>
        <end position="50"/>
    </location>
</feature>
<accession>A0A0F7HFJ7</accession>
<dbReference type="GO" id="GO:0006457">
    <property type="term" value="P:protein folding"/>
    <property type="evidence" value="ECO:0007669"/>
    <property type="project" value="UniProtKB-UniRule"/>
</dbReference>
<organism evidence="9 10">
    <name type="scientific">Serratia fonticola</name>
    <dbReference type="NCBI Taxonomy" id="47917"/>
    <lineage>
        <taxon>Bacteria</taxon>
        <taxon>Pseudomonadati</taxon>
        <taxon>Pseudomonadota</taxon>
        <taxon>Gammaproteobacteria</taxon>
        <taxon>Enterobacterales</taxon>
        <taxon>Yersiniaceae</taxon>
        <taxon>Serratia</taxon>
    </lineage>
</organism>
<keyword evidence="6 8" id="KW-0143">Chaperone</keyword>
<evidence type="ECO:0000256" key="3">
    <source>
        <dbReference type="ARBA" id="ARBA00022795"/>
    </source>
</evidence>
<dbReference type="STRING" id="47917.AV650_19590"/>
<protein>
    <recommendedName>
        <fullName evidence="7 8">Flagellar protein FliT</fullName>
    </recommendedName>
</protein>
<dbReference type="Gene3D" id="1.20.58.380">
    <property type="entry name" value="Flagellar protein flit"/>
    <property type="match status" value="1"/>
</dbReference>
<keyword evidence="9" id="KW-0966">Cell projection</keyword>
<evidence type="ECO:0000256" key="1">
    <source>
        <dbReference type="ARBA" id="ARBA00004514"/>
    </source>
</evidence>
<dbReference type="GO" id="GO:0044781">
    <property type="term" value="P:bacterial-type flagellum organization"/>
    <property type="evidence" value="ECO:0007669"/>
    <property type="project" value="UniProtKB-KW"/>
</dbReference>
<gene>
    <name evidence="8 9" type="primary">fliT</name>
    <name evidence="9" type="ORF">NCTC13193_03594</name>
</gene>
<evidence type="ECO:0000313" key="9">
    <source>
        <dbReference type="EMBL" id="VEI72184.1"/>
    </source>
</evidence>
<dbReference type="GeneID" id="30323216"/>
<feature type="region of interest" description="FliD binding" evidence="8">
    <location>
        <begin position="60"/>
        <end position="98"/>
    </location>
</feature>
<evidence type="ECO:0000256" key="5">
    <source>
        <dbReference type="ARBA" id="ARBA00023163"/>
    </source>
</evidence>
<evidence type="ECO:0000256" key="6">
    <source>
        <dbReference type="ARBA" id="ARBA00023186"/>
    </source>
</evidence>
<dbReference type="InterPro" id="IPR008622">
    <property type="entry name" value="FliT"/>
</dbReference>
<sequence>MEHHQQLLSAYQQIHTLSEQMITLAQAGQWDALIEMEITYVQAVEKTAQLAGFPEPSSTLQDILRSKLQQILSNETEVKRLMQLRMDELTVLIGQSTRQSAVNSTYGQFHDRALLLGEPQSR</sequence>
<comment type="subunit">
    <text evidence="8">Homodimer. Interacts with FliD and FlhC.</text>
</comment>
<keyword evidence="3 8" id="KW-1005">Bacterial flagellum biogenesis</keyword>
<keyword evidence="4 8" id="KW-0805">Transcription regulation</keyword>
<dbReference type="NCBIfam" id="NF007836">
    <property type="entry name" value="PRK10548.1"/>
    <property type="match status" value="1"/>
</dbReference>
<keyword evidence="2 8" id="KW-0963">Cytoplasm</keyword>